<name>A0ABQ7P5R7_9HYPO</name>
<feature type="region of interest" description="Disordered" evidence="2">
    <location>
        <begin position="2387"/>
        <end position="2406"/>
    </location>
</feature>
<feature type="region of interest" description="Disordered" evidence="2">
    <location>
        <begin position="310"/>
        <end position="332"/>
    </location>
</feature>
<feature type="domain" description="CBM-cenC" evidence="4">
    <location>
        <begin position="3033"/>
        <end position="3143"/>
    </location>
</feature>
<feature type="chain" id="PRO_5047283697" description="CBM-cenC domain-containing protein" evidence="3">
    <location>
        <begin position="18"/>
        <end position="3171"/>
    </location>
</feature>
<feature type="domain" description="CBM-cenC" evidence="4">
    <location>
        <begin position="1582"/>
        <end position="1693"/>
    </location>
</feature>
<feature type="region of interest" description="Disordered" evidence="2">
    <location>
        <begin position="929"/>
        <end position="954"/>
    </location>
</feature>
<evidence type="ECO:0000256" key="3">
    <source>
        <dbReference type="SAM" id="SignalP"/>
    </source>
</evidence>
<protein>
    <recommendedName>
        <fullName evidence="4">CBM-cenC domain-containing protein</fullName>
    </recommendedName>
</protein>
<accession>A0ABQ7P5R7</accession>
<dbReference type="Pfam" id="PF02018">
    <property type="entry name" value="CBM_4_9"/>
    <property type="match status" value="7"/>
</dbReference>
<keyword evidence="6" id="KW-1185">Reference proteome</keyword>
<feature type="compositionally biased region" description="Basic and acidic residues" evidence="2">
    <location>
        <begin position="313"/>
        <end position="324"/>
    </location>
</feature>
<dbReference type="SUPFAM" id="SSF49785">
    <property type="entry name" value="Galactose-binding domain-like"/>
    <property type="match status" value="2"/>
</dbReference>
<comment type="caution">
    <text evidence="5">The sequence shown here is derived from an EMBL/GenBank/DDBJ whole genome shotgun (WGS) entry which is preliminary data.</text>
</comment>
<dbReference type="InterPro" id="IPR003305">
    <property type="entry name" value="CenC_carb-bd"/>
</dbReference>
<sequence length="3171" mass="321967">MKVAAWLLSSAIGAALAAPDCPPPSPQEDIFDSLQKFSGAPGFCAILLQVPVPTTKSIRTVTPQPFTVSGETKTVIRNVPGTRRFETRTFTACVTDTLKITNTFSQDADRGVLATDIQTVTVTRVHTAQATNALQQTAIRYLTGHITSTVFDTATDAQSQAAADASDIIATTTKYAAGFVTATFYELVTPSHTNSSANRGPTTFAKAMTLSLTDSLIETATNTRHGNSTQKVGASDTETTQFTDYLTTTGTVASSFYVTISNSASDTITTTATDTFAAVLATAKNRDEEESAKAPVSAAATTVSIPAVGATKNKQEGMEKRGEDGLADADPTQQPVVSNAASLLSSACSRLKFTPEPEVVYYDVTAARPTVIQDVTSTVKAPEGIYYITEYCTDVFTKTVHVDAPIGVDPLIITVTEDHTTTIGDQVTQYLTTLVTDFVTVSQVEASTQTGNAASPPVVTDNVDATDAHNPLVSDGTVKAADVGSAAQTLFTTVTVKHPATVYITVTKAVDATVTQAIPKTIASIGGSVIQSIASAPRSNGDDSGILPGETTNNGHTPAIVTTKGSNIESSDVLPISALTSNSDAAFTTQPLLTLSSVTVPAISTSTSAVSGLNLIKNGDFETGVVAPWMSAGNYSLVEGYKSVYGLSLRTLPPTSDASSISQIIETVPGTLYRLSFYMSPISGGSNSILTCTASAVNVVGVGIKVPTNVDTNRWSLRSFTFTAPGTSIVVEFKLDSAVALEARLDNTGSAVASEAILDDVSVVVVSSSSQPPSSAALSTVPDRSISGVRTQPGSASLPSISDPIISGQPISSSPSIPDPAISIQPVSTSLASIPDPAISIQPGSSSLPSIPDPIISGQPGSSSLPSIPDPAISTQFISPSIPDPATGIQSRSILSSDSVPGTIIQPSVTTTSGSLPVVSTDAISTSIGTDPVADTTQSTTITTQPNDVTTQPDDVTTQPELTFLSATVPTISASTGAAAVNMVKNGDFEAGTVVPWTPAGEYSLVEGHNSVYGLSLRTLPPTLYTSSISQTIETVPGTLYRFSFYMKPITGGSNSILTSTVSDAVGTSMKIPTNVDINQWSLKSFMFTAPGTSIVVSFKIDSTVALEARDNTGSTVASEAILDDISVTMVSSSTQPVISLPSSTVPDVSVSAFSTQPIPTLSTSVAESTVSISSSLTPTSSSIPTVSDLPASSIPTLSTSVAESAVSISSNTTRIPSSIPTVSDLPASSIPTITTSIAESEVSIPSSLTPTSSSIPTVSDLPASSMPSISTATSVPILASSVQSSSIIPSSPASSIQSSVTPISSSLPGVSTAASSASTTATDPAIITTLPNLSLPSATVPGITEPTNAPDGANLLENGDFETGALSPWIPAGTYSLVAGRDSAHGISLHTSPTSLTGIISQTITTKPGTLYRFSFYMNPISGGSNSILTCTALDAVGTSIKIPTNVGTNQWSQKSFTFTAPGASIIVGCKIDSTVTSEALLDDISVALASSSILPSSSLPSSTIPDVSASAASTQPIPTTSALVLESTSSVQSSVPILSSSSVPATTNTDPAIITTLPNLSPSPATVPAVTASTGVADGANLVKNGDFEMGTLSPWIPAGTYSLVAGRDSAHGISLRASPPTSVTGIISQTITTKPGTLYRFSFFMNPLSGGGNSILTCTALDAVGTSIKIPTNVDTNQWSQKSFTFTAPGASIIVGCKIDSTVTAEVLLDDISVTLASSSSLPPSSLPSSKISDVSIPGTTTQPASTPSTSVAETTVSIQSSWVTSVVTSSSVPFASSSVPTTTYTDPAIITTLPNLPLSSATVPAVTASTGAADGANLLENGDFETGALSPWIPAGTYSLVAGRDSAHGISLHTSPTSLTGIISQTITTKPGTLYRFSFYMNPISGGSNSILTCTALDAVGTSIKIPTNVGTNQWSQKSFTFTAPGASIIVGCKIDSTVTAEVLLDDISVTLASSSNLPSASLPPTTSPDVSASAGSSQAISSSIQSSLTLASSVQSYLPVTTGPASASFIQMTSTATSVPIPDSSIQSIPMLSLSSVLSLQSSLTLASSVQSSFSVTTGIVSASSTQLSSIATSVPVPTSSIQSSSMLSLDLVSSLRSSSTNTSSSVLTTSNTDPAILTTQPNLSLPSATVPSATASTGAADGANLLKNGDFETGALSPWIPAGTYSLVAGRDSAHGISLRASPPTSLIGIISQTITTKPGTLYRFSFYMNPISGGGNSILTCTALDAVGTSIKIPTNVDTNQWSQKSFTFTAPGASIIVGCKLDSTVAAEVLLDDISVTLASLSNLPSASLLPTTSPDVFVPTGRTQSDSPTPTPSIQSSLTPTSNIPSSSTVMSGTLSTSHTQPLTIDTSVPVLASSVQSSSVLLSSLVSSIQSSVALTSSTPSAVSSPPASSVPSILSTTSAPAMTSSIQSSSPLASSPVSSIQSSVIPTTSTLAAVSTTSISTLTTKTDPAIITTQPNLSLPSASVPAVTASTGAADGTNLLKNGDFETGAISPWIPAGTYSLVSGRNSAHGISLHTSPPTSLTGIISQTITTKPGTLYRFSFYMNPISGGSDSILTCTALDALGTSIKIPTNVDMNQWLQKSFTFTAPGASIIVGCKLDSTVTAEALLDDISVTLASSSSLPTSPDVSVLTGSTQSDPSMPTSSIHSNLTPTSNILSSSTITSGSLSTSSIQPLSSVPVEASSIQPSSVLSSSLVSSIQSSMAPTSSTLPAVSSPPASSTQSISSATSASVLASNIQSSSPVSSIQSSILTTSALAAVSTASISTLTTKTDPAIITTQPNLSLPSATVSAVTASTGAADGANLIKNGDFETGVLSPWIPAGNYSLVAGRDSAHGVSLRTFPPTSSTGIISQTITTKPGTLYRFSFYMNPISGGSNSILTCTALDAVGTSIKIPTNVGTNQWSQKSFTFTAPGASIIVGCMIDSTVLSEALLDDISVMVADSSSQSPPIPLSTLAIGTQPISGTFTSIPVPAISTQSSSINVPVVSIQSSSIAIPVITTQPIITPSLVTVSAASTSTAGACSLNLVQNGDFETGVISPWIPVGTYGIVAGRASARGVSLRTSPPTSVTGIISQTITTKPGTRYRFSFYMNPISGGSNSILTCTALDAVGTSIKIPTNVDTNQWSQKSFTFTAPGAFIIVGCKIESTVAAEALLDDISVTQAC</sequence>
<evidence type="ECO:0000259" key="4">
    <source>
        <dbReference type="Pfam" id="PF02018"/>
    </source>
</evidence>
<feature type="region of interest" description="Disordered" evidence="2">
    <location>
        <begin position="769"/>
        <end position="820"/>
    </location>
</feature>
<reference evidence="5 6" key="1">
    <citation type="journal article" date="2020" name="bioRxiv">
        <title>Whole genome comparisons of ergot fungi reveals the divergence and evolution of species within the genus Claviceps are the result of varying mechanisms driving genome evolution and host range expansion.</title>
        <authorList>
            <person name="Wyka S.A."/>
            <person name="Mondo S.J."/>
            <person name="Liu M."/>
            <person name="Dettman J."/>
            <person name="Nalam V."/>
            <person name="Broders K.D."/>
        </authorList>
    </citation>
    <scope>NUCLEOTIDE SEQUENCE [LARGE SCALE GENOMIC DNA]</scope>
    <source>
        <strain evidence="5 6">LM583</strain>
    </source>
</reference>
<keyword evidence="1" id="KW-0378">Hydrolase</keyword>
<dbReference type="Proteomes" id="UP000742024">
    <property type="component" value="Unassembled WGS sequence"/>
</dbReference>
<proteinExistence type="predicted"/>
<feature type="compositionally biased region" description="Polar residues" evidence="2">
    <location>
        <begin position="2310"/>
        <end position="2347"/>
    </location>
</feature>
<dbReference type="Gene3D" id="2.60.120.260">
    <property type="entry name" value="Galactose-binding domain-like"/>
    <property type="match status" value="9"/>
</dbReference>
<dbReference type="EMBL" id="SRPR01000296">
    <property type="protein sequence ID" value="KAG5954887.1"/>
    <property type="molecule type" value="Genomic_DNA"/>
</dbReference>
<feature type="region of interest" description="Disordered" evidence="2">
    <location>
        <begin position="2628"/>
        <end position="2660"/>
    </location>
</feature>
<evidence type="ECO:0000256" key="2">
    <source>
        <dbReference type="SAM" id="MobiDB-lite"/>
    </source>
</evidence>
<feature type="compositionally biased region" description="Low complexity" evidence="2">
    <location>
        <begin position="799"/>
        <end position="820"/>
    </location>
</feature>
<feature type="compositionally biased region" description="Low complexity" evidence="2">
    <location>
        <begin position="2628"/>
        <end position="2640"/>
    </location>
</feature>
<evidence type="ECO:0000313" key="5">
    <source>
        <dbReference type="EMBL" id="KAG5954887.1"/>
    </source>
</evidence>
<feature type="compositionally biased region" description="Polar residues" evidence="2">
    <location>
        <begin position="2641"/>
        <end position="2656"/>
    </location>
</feature>
<evidence type="ECO:0000256" key="1">
    <source>
        <dbReference type="ARBA" id="ARBA00022801"/>
    </source>
</evidence>
<feature type="signal peptide" evidence="3">
    <location>
        <begin position="1"/>
        <end position="17"/>
    </location>
</feature>
<feature type="region of interest" description="Disordered" evidence="2">
    <location>
        <begin position="1721"/>
        <end position="1754"/>
    </location>
</feature>
<feature type="region of interest" description="Disordered" evidence="2">
    <location>
        <begin position="1292"/>
        <end position="1312"/>
    </location>
</feature>
<gene>
    <name evidence="5" type="ORF">E4U57_003928</name>
</gene>
<dbReference type="InterPro" id="IPR008979">
    <property type="entry name" value="Galactose-bd-like_sf"/>
</dbReference>
<feature type="domain" description="CBM-cenC" evidence="4">
    <location>
        <begin position="2811"/>
        <end position="2922"/>
    </location>
</feature>
<feature type="region of interest" description="Disordered" evidence="2">
    <location>
        <begin position="536"/>
        <end position="559"/>
    </location>
</feature>
<feature type="domain" description="CBM-cenC" evidence="4">
    <location>
        <begin position="1820"/>
        <end position="1930"/>
    </location>
</feature>
<feature type="region of interest" description="Disordered" evidence="2">
    <location>
        <begin position="2303"/>
        <end position="2347"/>
    </location>
</feature>
<feature type="compositionally biased region" description="Polar residues" evidence="2">
    <location>
        <begin position="788"/>
        <end position="798"/>
    </location>
</feature>
<organism evidence="5 6">
    <name type="scientific">Claviceps arundinis</name>
    <dbReference type="NCBI Taxonomy" id="1623583"/>
    <lineage>
        <taxon>Eukaryota</taxon>
        <taxon>Fungi</taxon>
        <taxon>Dikarya</taxon>
        <taxon>Ascomycota</taxon>
        <taxon>Pezizomycotina</taxon>
        <taxon>Sordariomycetes</taxon>
        <taxon>Hypocreomycetidae</taxon>
        <taxon>Hypocreales</taxon>
        <taxon>Clavicipitaceae</taxon>
        <taxon>Claviceps</taxon>
    </lineage>
</organism>
<keyword evidence="3" id="KW-0732">Signal</keyword>
<feature type="domain" description="CBM-cenC" evidence="4">
    <location>
        <begin position="2489"/>
        <end position="2599"/>
    </location>
</feature>
<feature type="domain" description="CBM-cenC" evidence="4">
    <location>
        <begin position="2149"/>
        <end position="2260"/>
    </location>
</feature>
<feature type="domain" description="CBM-cenC" evidence="4">
    <location>
        <begin position="1354"/>
        <end position="1464"/>
    </location>
</feature>
<feature type="compositionally biased region" description="Low complexity" evidence="2">
    <location>
        <begin position="936"/>
        <end position="954"/>
    </location>
</feature>
<evidence type="ECO:0000313" key="6">
    <source>
        <dbReference type="Proteomes" id="UP000742024"/>
    </source>
</evidence>